<evidence type="ECO:0000256" key="5">
    <source>
        <dbReference type="ARBA" id="ARBA00022833"/>
    </source>
</evidence>
<organism evidence="11 12">
    <name type="scientific">Ilyobacter polytropus (strain ATCC 51220 / DSM 2926 / LMG 16218 / CuHBu1)</name>
    <dbReference type="NCBI Taxonomy" id="572544"/>
    <lineage>
        <taxon>Bacteria</taxon>
        <taxon>Fusobacteriati</taxon>
        <taxon>Fusobacteriota</taxon>
        <taxon>Fusobacteriia</taxon>
        <taxon>Fusobacteriales</taxon>
        <taxon>Fusobacteriaceae</taxon>
        <taxon>Ilyobacter</taxon>
    </lineage>
</organism>
<feature type="domain" description="Peptidase M16 C-terminal" evidence="10">
    <location>
        <begin position="684"/>
        <end position="852"/>
    </location>
</feature>
<name>E3HDJ3_ILYPC</name>
<keyword evidence="5" id="KW-0862">Zinc</keyword>
<dbReference type="PANTHER" id="PTHR43690">
    <property type="entry name" value="NARDILYSIN"/>
    <property type="match status" value="1"/>
</dbReference>
<dbReference type="PANTHER" id="PTHR43690:SF34">
    <property type="entry name" value="ZINC PROTEASE PQQL-LIKE"/>
    <property type="match status" value="1"/>
</dbReference>
<dbReference type="GO" id="GO:0006508">
    <property type="term" value="P:proteolysis"/>
    <property type="evidence" value="ECO:0007669"/>
    <property type="project" value="UniProtKB-KW"/>
</dbReference>
<evidence type="ECO:0000256" key="8">
    <source>
        <dbReference type="SAM" id="SignalP"/>
    </source>
</evidence>
<evidence type="ECO:0000256" key="3">
    <source>
        <dbReference type="ARBA" id="ARBA00022723"/>
    </source>
</evidence>
<dbReference type="InterPro" id="IPR050626">
    <property type="entry name" value="Peptidase_M16"/>
</dbReference>
<dbReference type="InterPro" id="IPR007863">
    <property type="entry name" value="Peptidase_M16_C"/>
</dbReference>
<dbReference type="SUPFAM" id="SSF63411">
    <property type="entry name" value="LuxS/MPP-like metallohydrolase"/>
    <property type="match status" value="3"/>
</dbReference>
<feature type="domain" description="Peptidase M16 N-terminal" evidence="9">
    <location>
        <begin position="43"/>
        <end position="165"/>
    </location>
</feature>
<keyword evidence="8" id="KW-0732">Signal</keyword>
<evidence type="ECO:0000313" key="12">
    <source>
        <dbReference type="Proteomes" id="UP000006875"/>
    </source>
</evidence>
<evidence type="ECO:0000256" key="6">
    <source>
        <dbReference type="ARBA" id="ARBA00023049"/>
    </source>
</evidence>
<dbReference type="InterPro" id="IPR001431">
    <property type="entry name" value="Pept_M16_Zn_BS"/>
</dbReference>
<keyword evidence="2" id="KW-0645">Protease</keyword>
<geneLocation type="plasmid" evidence="11 12">
    <name>pILYOP01</name>
</geneLocation>
<evidence type="ECO:0000313" key="11">
    <source>
        <dbReference type="EMBL" id="ADO84179.1"/>
    </source>
</evidence>
<keyword evidence="6" id="KW-0482">Metalloprotease</keyword>
<dbReference type="Pfam" id="PF00675">
    <property type="entry name" value="Peptidase_M16"/>
    <property type="match status" value="1"/>
</dbReference>
<comment type="similarity">
    <text evidence="1 7">Belongs to the peptidase M16 family.</text>
</comment>
<evidence type="ECO:0000256" key="2">
    <source>
        <dbReference type="ARBA" id="ARBA00022670"/>
    </source>
</evidence>
<dbReference type="HOGENOM" id="CLU_008156_0_0_0"/>
<keyword evidence="3" id="KW-0479">Metal-binding</keyword>
<dbReference type="KEGG" id="ipo:Ilyop_2420"/>
<dbReference type="Gene3D" id="3.30.830.10">
    <property type="entry name" value="Metalloenzyme, LuxS/M16 peptidase-like"/>
    <property type="match status" value="4"/>
</dbReference>
<keyword evidence="12" id="KW-1185">Reference proteome</keyword>
<dbReference type="InterPro" id="IPR011765">
    <property type="entry name" value="Pept_M16_N"/>
</dbReference>
<dbReference type="RefSeq" id="WP_013388838.1">
    <property type="nucleotide sequence ID" value="NC_014633.1"/>
</dbReference>
<feature type="domain" description="Peptidase M16 C-terminal" evidence="10">
    <location>
        <begin position="203"/>
        <end position="381"/>
    </location>
</feature>
<evidence type="ECO:0000256" key="4">
    <source>
        <dbReference type="ARBA" id="ARBA00022801"/>
    </source>
</evidence>
<dbReference type="InterPro" id="IPR011249">
    <property type="entry name" value="Metalloenz_LuxS/M16"/>
</dbReference>
<sequence length="924" mass="106627">MKKIKIFIITMLLVLFTGLNAADLKVSSELEQGTLKNGMKYYIYKNKKPENKAYLALIVNSGSLQEDEDQLGMAHFIEHMAFNGTKSYPGNMLVKHLQSIGMNFGADLNAFTGFGRTIYKLHVPTDRTEEFEKSFEILKEWANDITFYPKDTIDERGVILEEWRLMQGLSQRISDAQKKAVYGESRFTERFPIGDPEIIKNANPKLLKRYYHKWYHPENIAVVAVGDFDKNHVKTLVEKYFNYESKYTFKKSLEYRIGESNGEITIFKDPEITSVTFDVLTKDRLEPIQDRESYKRAIIEEIATGILQSRFDSISKKASPTIGEGYSYLVNLGKHDTVQITGAMLKEKDIQSGIAEVITQMKKLSVYGPASWEIDGEKAELSMYMENAYKNRESKEHSEIASEIIADYLEGYIFTDIENEAEVFNEIIKEISYKDILKKAHEIYENSNKAFFLTAPQKKNLYIPSKGEIEKIIEHAKNKKLLGIEKNNQKPVLKINEFSSGKILDKKEEKDFIRYKLSNNMEVILKETDFDRDKILIKLFSKGGSSLMDEKGYIASRLALPVIISSGIGNLSPVETDIFMKGKNIQFHPYISDYSEGINIETDRDNLVTALEILNIFLTSPKIDKDIYNNFMELQKQRINNRKNSPKTLYRDKIKETVSQNHPRRKPLTLEDLDKVNEKDFIEAFRGRFSSIGDFQAVIVGSTKDMDMENLVQKYLAGIPSKDISELPKNLDVNFPKGITKESVKKGTDKKVSVNLIYPYKGKYTYENRVKYLGISKILDMILLEEIREKIGGIYTIYADTELSPLNFGENYLTISYSTDPKKADMVTEEIKNVLKNALEGNFEDRIIKSVVENYAFNYDSILKKNEFWIDYISKREEFGDNFRIFPPEKYKKTLSRQNMLKFMNSAVDLDNYIEVRLIPEKSE</sequence>
<dbReference type="AlphaFoldDB" id="E3HDJ3"/>
<proteinExistence type="inferred from homology"/>
<evidence type="ECO:0000256" key="7">
    <source>
        <dbReference type="RuleBase" id="RU004447"/>
    </source>
</evidence>
<dbReference type="OrthoDB" id="9811314at2"/>
<dbReference type="Proteomes" id="UP000006875">
    <property type="component" value="Plasmid pILYOP01"/>
</dbReference>
<evidence type="ECO:0000259" key="9">
    <source>
        <dbReference type="Pfam" id="PF00675"/>
    </source>
</evidence>
<accession>E3HDJ3</accession>
<dbReference type="PROSITE" id="PS00143">
    <property type="entry name" value="INSULINASE"/>
    <property type="match status" value="1"/>
</dbReference>
<dbReference type="GO" id="GO:0046872">
    <property type="term" value="F:metal ion binding"/>
    <property type="evidence" value="ECO:0007669"/>
    <property type="project" value="UniProtKB-KW"/>
</dbReference>
<keyword evidence="11" id="KW-0614">Plasmid</keyword>
<feature type="chain" id="PRO_5003171239" evidence="8">
    <location>
        <begin position="22"/>
        <end position="924"/>
    </location>
</feature>
<evidence type="ECO:0000259" key="10">
    <source>
        <dbReference type="Pfam" id="PF05193"/>
    </source>
</evidence>
<keyword evidence="4" id="KW-0378">Hydrolase</keyword>
<evidence type="ECO:0000256" key="1">
    <source>
        <dbReference type="ARBA" id="ARBA00007261"/>
    </source>
</evidence>
<dbReference type="Pfam" id="PF05193">
    <property type="entry name" value="Peptidase_M16_C"/>
    <property type="match status" value="2"/>
</dbReference>
<dbReference type="GO" id="GO:0004222">
    <property type="term" value="F:metalloendopeptidase activity"/>
    <property type="evidence" value="ECO:0007669"/>
    <property type="project" value="InterPro"/>
</dbReference>
<dbReference type="EMBL" id="CP002282">
    <property type="protein sequence ID" value="ADO84179.1"/>
    <property type="molecule type" value="Genomic_DNA"/>
</dbReference>
<feature type="signal peptide" evidence="8">
    <location>
        <begin position="1"/>
        <end position="21"/>
    </location>
</feature>
<gene>
    <name evidence="11" type="ordered locus">Ilyop_2420</name>
</gene>
<reference evidence="11 12" key="1">
    <citation type="journal article" date="2010" name="Stand. Genomic Sci.">
        <title>Complete genome sequence of Ilyobacter polytropus type strain (CuHbu1).</title>
        <authorList>
            <person name="Sikorski J."/>
            <person name="Chertkov O."/>
            <person name="Lapidus A."/>
            <person name="Nolan M."/>
            <person name="Lucas S."/>
            <person name="Del Rio T.G."/>
            <person name="Tice H."/>
            <person name="Cheng J.F."/>
            <person name="Tapia R."/>
            <person name="Han C."/>
            <person name="Goodwin L."/>
            <person name="Pitluck S."/>
            <person name="Liolios K."/>
            <person name="Ivanova N."/>
            <person name="Mavromatis K."/>
            <person name="Mikhailova N."/>
            <person name="Pati A."/>
            <person name="Chen A."/>
            <person name="Palaniappan K."/>
            <person name="Land M."/>
            <person name="Hauser L."/>
            <person name="Chang Y.J."/>
            <person name="Jeffries C.D."/>
            <person name="Brambilla E."/>
            <person name="Yasawong M."/>
            <person name="Rohde M."/>
            <person name="Pukall R."/>
            <person name="Spring S."/>
            <person name="Goker M."/>
            <person name="Woyke T."/>
            <person name="Bristow J."/>
            <person name="Eisen J.A."/>
            <person name="Markowitz V."/>
            <person name="Hugenholtz P."/>
            <person name="Kyrpides N.C."/>
            <person name="Klenk H.P."/>
        </authorList>
    </citation>
    <scope>NUCLEOTIDE SEQUENCE [LARGE SCALE GENOMIC DNA]</scope>
    <source>
        <strain evidence="12">ATCC 51220 / DSM 2926 / LMG 16218 / CuHBu1</strain>
        <plasmid evidence="12">pILYOP01</plasmid>
    </source>
</reference>
<protein>
    <submittedName>
        <fullName evidence="11">Peptidase M16 domain protein</fullName>
    </submittedName>
</protein>